<dbReference type="Gene3D" id="3.30.450.90">
    <property type="match status" value="1"/>
</dbReference>
<dbReference type="SUPFAM" id="SSF52540">
    <property type="entry name" value="P-loop containing nucleoside triphosphate hydrolases"/>
    <property type="match status" value="1"/>
</dbReference>
<dbReference type="GO" id="GO:0016887">
    <property type="term" value="F:ATP hydrolysis activity"/>
    <property type="evidence" value="ECO:0007669"/>
    <property type="project" value="InterPro"/>
</dbReference>
<gene>
    <name evidence="3" type="primary">virB11</name>
    <name evidence="3" type="ORF">NCTC13102_02118</name>
</gene>
<keyword evidence="3" id="KW-0378">Hydrolase</keyword>
<dbReference type="Gene3D" id="3.40.50.300">
    <property type="entry name" value="P-loop containing nucleotide triphosphate hydrolases"/>
    <property type="match status" value="1"/>
</dbReference>
<evidence type="ECO:0000259" key="2">
    <source>
        <dbReference type="Pfam" id="PF00437"/>
    </source>
</evidence>
<dbReference type="EC" id="3.6.1.-" evidence="3"/>
<dbReference type="RefSeq" id="WP_258399940.1">
    <property type="nucleotide sequence ID" value="NZ_UAWL01000020.1"/>
</dbReference>
<protein>
    <submittedName>
        <fullName evidence="3">ATPase</fullName>
        <ecNumber evidence="3">3.6.1.-</ecNumber>
    </submittedName>
</protein>
<dbReference type="CDD" id="cd01130">
    <property type="entry name" value="VirB11-like_ATPase"/>
    <property type="match status" value="1"/>
</dbReference>
<evidence type="ECO:0000256" key="1">
    <source>
        <dbReference type="ARBA" id="ARBA00006611"/>
    </source>
</evidence>
<organism evidence="3 4">
    <name type="scientific">Helicobacter fennelliae</name>
    <dbReference type="NCBI Taxonomy" id="215"/>
    <lineage>
        <taxon>Bacteria</taxon>
        <taxon>Pseudomonadati</taxon>
        <taxon>Campylobacterota</taxon>
        <taxon>Epsilonproteobacteria</taxon>
        <taxon>Campylobacterales</taxon>
        <taxon>Helicobacteraceae</taxon>
        <taxon>Helicobacter</taxon>
    </lineage>
</organism>
<evidence type="ECO:0000313" key="4">
    <source>
        <dbReference type="Proteomes" id="UP000250166"/>
    </source>
</evidence>
<feature type="domain" description="Bacterial type II secretion system protein E" evidence="2">
    <location>
        <begin position="103"/>
        <end position="281"/>
    </location>
</feature>
<dbReference type="PANTHER" id="PTHR30486:SF6">
    <property type="entry name" value="TYPE IV PILUS RETRACTATION ATPASE PILT"/>
    <property type="match status" value="1"/>
</dbReference>
<evidence type="ECO:0000313" key="3">
    <source>
        <dbReference type="EMBL" id="SQC36308.1"/>
    </source>
</evidence>
<dbReference type="InterPro" id="IPR001482">
    <property type="entry name" value="T2SS/T4SS_dom"/>
</dbReference>
<dbReference type="Pfam" id="PF00437">
    <property type="entry name" value="T2SSE"/>
    <property type="match status" value="1"/>
</dbReference>
<sequence length="310" mass="35608">METITPILDQKLKLLDKYLRLEANELIINKTGELWVDYGDKWERLEDNNLKSAFLESFLIQLATRRGQRFNEKYPSLSCELPPPYARYRLQAQHKSILFHSDVCICIRIPSKKSFALTQFTLSEQVKENWDYKKIKELIPQHKNILISGGTGTGKTSFLNALISEIPKNERIVTIEDSQELLIENPNKTQLAVPKEESEIYSYTQAINNAMRLRPDRLLLGEIDIRNTLAFLRINNTGHEGNLSTLHANNSKDAINALITNSMFGGMSDRVALKAYIRTAIDYIIQIKRIGNQRIISEILDVKNHIPKEI</sequence>
<name>A0A2X3E1T1_9HELI</name>
<dbReference type="EMBL" id="UAWL01000020">
    <property type="protein sequence ID" value="SQC36308.1"/>
    <property type="molecule type" value="Genomic_DNA"/>
</dbReference>
<reference evidence="3 4" key="1">
    <citation type="submission" date="2018-06" db="EMBL/GenBank/DDBJ databases">
        <authorList>
            <consortium name="Pathogen Informatics"/>
            <person name="Doyle S."/>
        </authorList>
    </citation>
    <scope>NUCLEOTIDE SEQUENCE [LARGE SCALE GENOMIC DNA]</scope>
    <source>
        <strain evidence="3 4">NCTC13102</strain>
    </source>
</reference>
<accession>A0A2X3E1T1</accession>
<dbReference type="InterPro" id="IPR027417">
    <property type="entry name" value="P-loop_NTPase"/>
</dbReference>
<dbReference type="Proteomes" id="UP000250166">
    <property type="component" value="Unassembled WGS sequence"/>
</dbReference>
<dbReference type="AlphaFoldDB" id="A0A2X3E1T1"/>
<proteinExistence type="inferred from homology"/>
<comment type="similarity">
    <text evidence="1">Belongs to the GSP E family.</text>
</comment>
<dbReference type="InterPro" id="IPR050921">
    <property type="entry name" value="T4SS_GSP_E_ATPase"/>
</dbReference>
<dbReference type="PANTHER" id="PTHR30486">
    <property type="entry name" value="TWITCHING MOTILITY PROTEIN PILT"/>
    <property type="match status" value="1"/>
</dbReference>